<proteinExistence type="predicted"/>
<reference evidence="2" key="1">
    <citation type="submission" date="2021-01" db="EMBL/GenBank/DDBJ databases">
        <authorList>
            <person name="Corre E."/>
            <person name="Pelletier E."/>
            <person name="Niang G."/>
            <person name="Scheremetjew M."/>
            <person name="Finn R."/>
            <person name="Kale V."/>
            <person name="Holt S."/>
            <person name="Cochrane G."/>
            <person name="Meng A."/>
            <person name="Brown T."/>
            <person name="Cohen L."/>
        </authorList>
    </citation>
    <scope>NUCLEOTIDE SEQUENCE</scope>
    <source>
        <strain evidence="2">CCMP3105</strain>
    </source>
</reference>
<gene>
    <name evidence="2" type="ORF">AMON00008_LOCUS60822</name>
</gene>
<organism evidence="2">
    <name type="scientific">Alexandrium monilatum</name>
    <dbReference type="NCBI Taxonomy" id="311494"/>
    <lineage>
        <taxon>Eukaryota</taxon>
        <taxon>Sar</taxon>
        <taxon>Alveolata</taxon>
        <taxon>Dinophyceae</taxon>
        <taxon>Gonyaulacales</taxon>
        <taxon>Pyrocystaceae</taxon>
        <taxon>Alexandrium</taxon>
    </lineage>
</organism>
<sequence>MAHGMQVSPGVPTAGNRHLVDSSVRPPSESGQPVQPQAAATAGGGSAYLIREDFFAGEATLGLVLDWSMPLPVISSVLPRSPAAKRPSLCYGLVLIAVSGQKLRAGQRRVDVESLLGPRPLELVFEAPDFALIGDATSAMWRQTPSSAPPEEVQMVSLASLATAEHGLSFFKRRPERIPLSRWGDLDTAPAPVLPLLWRPAACVKVPEQRRRAGAANDTALPPAHGASASAPQPFRLSKSPSDSLLTPLAASARNGLLGESVPGRGARGVKGGGGGAAVAAAGRRAEAAPTACDGSYAHVLEAGRPCGGGPPAEWPLRHEPGYVCRLQDLELVQQPLRAYEVGFRGQKRAPLTEMELHFPELATAERPKRLGPVSEISCDVCSLILATGLVQNPNSPSDCFYYCRECKSHGRRFEMCVACHAMAVLHSEGKHGGPDLHPHYSHCDHGSLAVFKDLKAAYPGLLHFRFAVCDHCGGRVGQEKSDVYICPRCPKVSGLRFELCATCAHLLNGRGDGISRLRPRWPWQSPPA</sequence>
<feature type="region of interest" description="Disordered" evidence="1">
    <location>
        <begin position="209"/>
        <end position="243"/>
    </location>
</feature>
<accession>A0A7S4W033</accession>
<feature type="region of interest" description="Disordered" evidence="1">
    <location>
        <begin position="1"/>
        <end position="39"/>
    </location>
</feature>
<dbReference type="AlphaFoldDB" id="A0A7S4W033"/>
<evidence type="ECO:0000313" key="2">
    <source>
        <dbReference type="EMBL" id="CAE4662611.1"/>
    </source>
</evidence>
<dbReference type="EMBL" id="HBNR01084970">
    <property type="protein sequence ID" value="CAE4662611.1"/>
    <property type="molecule type" value="Transcribed_RNA"/>
</dbReference>
<protein>
    <submittedName>
        <fullName evidence="2">Uncharacterized protein</fullName>
    </submittedName>
</protein>
<name>A0A7S4W033_9DINO</name>
<evidence type="ECO:0000256" key="1">
    <source>
        <dbReference type="SAM" id="MobiDB-lite"/>
    </source>
</evidence>